<keyword evidence="3" id="KW-0732">Signal</keyword>
<dbReference type="PANTHER" id="PTHR48071">
    <property type="entry name" value="SRCR DOMAIN-CONTAINING PROTEIN"/>
    <property type="match status" value="1"/>
</dbReference>
<evidence type="ECO:0000313" key="10">
    <source>
        <dbReference type="Proteomes" id="UP000612055"/>
    </source>
</evidence>
<evidence type="ECO:0000256" key="2">
    <source>
        <dbReference type="ARBA" id="ARBA00022525"/>
    </source>
</evidence>
<dbReference type="OrthoDB" id="536461at2759"/>
<dbReference type="GO" id="GO:0004252">
    <property type="term" value="F:serine-type endopeptidase activity"/>
    <property type="evidence" value="ECO:0007669"/>
    <property type="project" value="TreeGrafter"/>
</dbReference>
<organism evidence="9 10">
    <name type="scientific">Edaphochlamys debaryana</name>
    <dbReference type="NCBI Taxonomy" id="47281"/>
    <lineage>
        <taxon>Eukaryota</taxon>
        <taxon>Viridiplantae</taxon>
        <taxon>Chlorophyta</taxon>
        <taxon>core chlorophytes</taxon>
        <taxon>Chlorophyceae</taxon>
        <taxon>CS clade</taxon>
        <taxon>Chlamydomonadales</taxon>
        <taxon>Chlamydomonadales incertae sedis</taxon>
        <taxon>Edaphochlamys</taxon>
    </lineage>
</organism>
<feature type="domain" description="SRCR" evidence="8">
    <location>
        <begin position="451"/>
        <end position="573"/>
    </location>
</feature>
<dbReference type="GO" id="GO:0005615">
    <property type="term" value="C:extracellular space"/>
    <property type="evidence" value="ECO:0007669"/>
    <property type="project" value="TreeGrafter"/>
</dbReference>
<dbReference type="Proteomes" id="UP000612055">
    <property type="component" value="Unassembled WGS sequence"/>
</dbReference>
<feature type="region of interest" description="Disordered" evidence="7">
    <location>
        <begin position="79"/>
        <end position="100"/>
    </location>
</feature>
<keyword evidence="5" id="KW-1015">Disulfide bond</keyword>
<dbReference type="Gene3D" id="3.10.250.10">
    <property type="entry name" value="SRCR-like domain"/>
    <property type="match status" value="1"/>
</dbReference>
<dbReference type="GO" id="GO:0031638">
    <property type="term" value="P:zymogen activation"/>
    <property type="evidence" value="ECO:0007669"/>
    <property type="project" value="TreeGrafter"/>
</dbReference>
<dbReference type="Pfam" id="PF00530">
    <property type="entry name" value="SRCR"/>
    <property type="match status" value="1"/>
</dbReference>
<evidence type="ECO:0000256" key="1">
    <source>
        <dbReference type="ARBA" id="ARBA00004613"/>
    </source>
</evidence>
<dbReference type="PRINTS" id="PR00258">
    <property type="entry name" value="SPERACTRCPTR"/>
</dbReference>
<keyword evidence="4" id="KW-0677">Repeat</keyword>
<accession>A0A835XGG7</accession>
<keyword evidence="10" id="KW-1185">Reference proteome</keyword>
<gene>
    <name evidence="9" type="ORF">HYH03_017511</name>
</gene>
<feature type="compositionally biased region" description="Pro residues" evidence="7">
    <location>
        <begin position="85"/>
        <end position="100"/>
    </location>
</feature>
<evidence type="ECO:0000259" key="8">
    <source>
        <dbReference type="PROSITE" id="PS50287"/>
    </source>
</evidence>
<dbReference type="AlphaFoldDB" id="A0A835XGG7"/>
<dbReference type="InterPro" id="IPR036772">
    <property type="entry name" value="SRCR-like_dom_sf"/>
</dbReference>
<evidence type="ECO:0000256" key="7">
    <source>
        <dbReference type="SAM" id="MobiDB-lite"/>
    </source>
</evidence>
<dbReference type="SUPFAM" id="SSF56487">
    <property type="entry name" value="SRCR-like"/>
    <property type="match status" value="1"/>
</dbReference>
<dbReference type="InterPro" id="IPR001190">
    <property type="entry name" value="SRCR"/>
</dbReference>
<evidence type="ECO:0000256" key="5">
    <source>
        <dbReference type="ARBA" id="ARBA00023157"/>
    </source>
</evidence>
<evidence type="ECO:0000313" key="9">
    <source>
        <dbReference type="EMBL" id="KAG2483633.1"/>
    </source>
</evidence>
<evidence type="ECO:0000256" key="3">
    <source>
        <dbReference type="ARBA" id="ARBA00022729"/>
    </source>
</evidence>
<evidence type="ECO:0000256" key="6">
    <source>
        <dbReference type="ARBA" id="ARBA00023180"/>
    </source>
</evidence>
<protein>
    <recommendedName>
        <fullName evidence="8">SRCR domain-containing protein</fullName>
    </recommendedName>
</protein>
<evidence type="ECO:0000256" key="4">
    <source>
        <dbReference type="ARBA" id="ARBA00022737"/>
    </source>
</evidence>
<comment type="caution">
    <text evidence="9">The sequence shown here is derived from an EMBL/GenBank/DDBJ whole genome shotgun (WGS) entry which is preliminary data.</text>
</comment>
<dbReference type="SMART" id="SM00202">
    <property type="entry name" value="SR"/>
    <property type="match status" value="1"/>
</dbReference>
<comment type="subcellular location">
    <subcellularLocation>
        <location evidence="1">Secreted</location>
    </subcellularLocation>
</comment>
<dbReference type="EMBL" id="JAEHOE010000170">
    <property type="protein sequence ID" value="KAG2483633.1"/>
    <property type="molecule type" value="Genomic_DNA"/>
</dbReference>
<sequence>MCTNERLFNDAGERWSEVAVLACRQLGLPSGGAVLIAPDNNAVILLPRPDPEGCAAAGLAARGSRRYVPVGVACRVTLRPQKLRQPPPPSPPATPPPPPAIAVNYTFRRDCGSSYWSNRSRWLSGHPGAAGGAAPGQRQRPPRVGDAVLRLALQRHGPGVSQYACRSSGLPGEWSYMWPIDRDVPRASNSTPVHLVAMAGCSTDPSGALACQVAADLDDAWALYESHKNDWSALAAYWPDPSGLYNLLTHCGQRGHSLDATITCSGPDNPTEPPSPPLAIATVQNDVLTELTTYYDAVYTVRRATAARSTTSASSATRCAQITGGSKPYGVWWPSYNYRDYTPWFMDAMAWEDKDALPLTLRSIDCSAVGPSGPGPGPGGAWAWAGVSASPWGQSPLAPVPRNLSYCSVTPALSPPSSIQQECYSYFSSMAQYALTCRRADYTYHSQLMDVRLAGGSDGTWGRLEVLHSARMTEGWGTVCARRFPLAWAQAVCRDLGLGWARARLLPPSAAAPAPPSAWALDSVACQSPPWDPAGLEAVGGRPALSFLRDCNRAISTPLELCGHYTDVVVDCGGSGASVAPPSAPPTYGGYGAPPPGYGEYGGPPPPGYGGYGGYGEYGSPPPAYGA</sequence>
<keyword evidence="2" id="KW-0964">Secreted</keyword>
<dbReference type="GO" id="GO:0005886">
    <property type="term" value="C:plasma membrane"/>
    <property type="evidence" value="ECO:0007669"/>
    <property type="project" value="TreeGrafter"/>
</dbReference>
<name>A0A835XGG7_9CHLO</name>
<keyword evidence="6" id="KW-0325">Glycoprotein</keyword>
<proteinExistence type="predicted"/>
<dbReference type="PROSITE" id="PS50287">
    <property type="entry name" value="SRCR_2"/>
    <property type="match status" value="1"/>
</dbReference>
<dbReference type="PANTHER" id="PTHR48071:SF15">
    <property type="entry name" value="SRCR DOMAIN-CONTAINING PROTEIN"/>
    <property type="match status" value="1"/>
</dbReference>
<reference evidence="9" key="1">
    <citation type="journal article" date="2020" name="bioRxiv">
        <title>Comparative genomics of Chlamydomonas.</title>
        <authorList>
            <person name="Craig R.J."/>
            <person name="Hasan A.R."/>
            <person name="Ness R.W."/>
            <person name="Keightley P.D."/>
        </authorList>
    </citation>
    <scope>NUCLEOTIDE SEQUENCE</scope>
    <source>
        <strain evidence="9">CCAP 11/70</strain>
    </source>
</reference>